<sequence length="113" mass="13043">TREKVDRPRWFWWVSIILGMLLLGFVAHHPSTWAWWTQNLTAAIPQWVFRVVLWAAVLTHVHKGLKAVRLAERAGFHRTSTAWGWQTFILGFASMKLLLPRIARAEQRAAGTS</sequence>
<feature type="non-terminal residue" evidence="2">
    <location>
        <position position="1"/>
    </location>
</feature>
<keyword evidence="1" id="KW-0812">Transmembrane</keyword>
<evidence type="ECO:0000256" key="1">
    <source>
        <dbReference type="SAM" id="Phobius"/>
    </source>
</evidence>
<accession>X0U1Q9</accession>
<dbReference type="InterPro" id="IPR028110">
    <property type="entry name" value="TMEM254"/>
</dbReference>
<dbReference type="AlphaFoldDB" id="X0U1Q9"/>
<organism evidence="2">
    <name type="scientific">marine sediment metagenome</name>
    <dbReference type="NCBI Taxonomy" id="412755"/>
    <lineage>
        <taxon>unclassified sequences</taxon>
        <taxon>metagenomes</taxon>
        <taxon>ecological metagenomes</taxon>
    </lineage>
</organism>
<gene>
    <name evidence="2" type="ORF">S01H1_19450</name>
</gene>
<proteinExistence type="predicted"/>
<feature type="transmembrane region" description="Helical" evidence="1">
    <location>
        <begin position="12"/>
        <end position="28"/>
    </location>
</feature>
<keyword evidence="1" id="KW-0472">Membrane</keyword>
<dbReference type="Pfam" id="PF14934">
    <property type="entry name" value="TMEM254"/>
    <property type="match status" value="1"/>
</dbReference>
<comment type="caution">
    <text evidence="2">The sequence shown here is derived from an EMBL/GenBank/DDBJ whole genome shotgun (WGS) entry which is preliminary data.</text>
</comment>
<dbReference type="EMBL" id="BARS01010507">
    <property type="protein sequence ID" value="GAF94347.1"/>
    <property type="molecule type" value="Genomic_DNA"/>
</dbReference>
<protein>
    <submittedName>
        <fullName evidence="2">Uncharacterized protein</fullName>
    </submittedName>
</protein>
<reference evidence="2" key="1">
    <citation type="journal article" date="2014" name="Front. Microbiol.">
        <title>High frequency of phylogenetically diverse reductive dehalogenase-homologous genes in deep subseafloor sedimentary metagenomes.</title>
        <authorList>
            <person name="Kawai M."/>
            <person name="Futagami T."/>
            <person name="Toyoda A."/>
            <person name="Takaki Y."/>
            <person name="Nishi S."/>
            <person name="Hori S."/>
            <person name="Arai W."/>
            <person name="Tsubouchi T."/>
            <person name="Morono Y."/>
            <person name="Uchiyama I."/>
            <person name="Ito T."/>
            <person name="Fujiyama A."/>
            <person name="Inagaki F."/>
            <person name="Takami H."/>
        </authorList>
    </citation>
    <scope>NUCLEOTIDE SEQUENCE</scope>
    <source>
        <strain evidence="2">Expedition CK06-06</strain>
    </source>
</reference>
<evidence type="ECO:0000313" key="2">
    <source>
        <dbReference type="EMBL" id="GAF94347.1"/>
    </source>
</evidence>
<keyword evidence="1" id="KW-1133">Transmembrane helix</keyword>
<feature type="transmembrane region" description="Helical" evidence="1">
    <location>
        <begin position="40"/>
        <end position="62"/>
    </location>
</feature>
<name>X0U1Q9_9ZZZZ</name>
<feature type="transmembrane region" description="Helical" evidence="1">
    <location>
        <begin position="82"/>
        <end position="99"/>
    </location>
</feature>